<dbReference type="SUPFAM" id="SSF53774">
    <property type="entry name" value="Glutaminase/Asparaginase"/>
    <property type="match status" value="1"/>
</dbReference>
<dbReference type="GO" id="GO:0009066">
    <property type="term" value="P:aspartate family amino acid metabolic process"/>
    <property type="evidence" value="ECO:0007669"/>
    <property type="project" value="UniProtKB-ARBA"/>
</dbReference>
<evidence type="ECO:0000256" key="3">
    <source>
        <dbReference type="SAM" id="SignalP"/>
    </source>
</evidence>
<dbReference type="EMBL" id="JAPWDS010000001">
    <property type="protein sequence ID" value="KAJ5520283.1"/>
    <property type="molecule type" value="Genomic_DNA"/>
</dbReference>
<dbReference type="PRINTS" id="PR00139">
    <property type="entry name" value="ASNGLNASE"/>
</dbReference>
<accession>A0A9W9Y6J1</accession>
<reference evidence="6" key="2">
    <citation type="journal article" date="2023" name="IMA Fungus">
        <title>Comparative genomic study of the Penicillium genus elucidates a diverse pangenome and 15 lateral gene transfer events.</title>
        <authorList>
            <person name="Petersen C."/>
            <person name="Sorensen T."/>
            <person name="Nielsen M.R."/>
            <person name="Sondergaard T.E."/>
            <person name="Sorensen J.L."/>
            <person name="Fitzpatrick D.A."/>
            <person name="Frisvad J.C."/>
            <person name="Nielsen K.L."/>
        </authorList>
    </citation>
    <scope>NUCLEOTIDE SEQUENCE</scope>
    <source>
        <strain evidence="6">IBT 29495</strain>
    </source>
</reference>
<dbReference type="Pfam" id="PF17763">
    <property type="entry name" value="Asparaginase_C"/>
    <property type="match status" value="1"/>
</dbReference>
<feature type="domain" description="Asparaginase/glutaminase C-terminal" evidence="5">
    <location>
        <begin position="211"/>
        <end position="307"/>
    </location>
</feature>
<dbReference type="PROSITE" id="PS51732">
    <property type="entry name" value="ASN_GLN_ASE_3"/>
    <property type="match status" value="1"/>
</dbReference>
<dbReference type="Proteomes" id="UP001149954">
    <property type="component" value="Unassembled WGS sequence"/>
</dbReference>
<dbReference type="EC" id="3.5.1.1" evidence="1"/>
<dbReference type="AlphaFoldDB" id="A0A9W9Y6J1"/>
<comment type="caution">
    <text evidence="6">The sequence shown here is derived from an EMBL/GenBank/DDBJ whole genome shotgun (WGS) entry which is preliminary data.</text>
</comment>
<organism evidence="6 7">
    <name type="scientific">Penicillium fimorum</name>
    <dbReference type="NCBI Taxonomy" id="1882269"/>
    <lineage>
        <taxon>Eukaryota</taxon>
        <taxon>Fungi</taxon>
        <taxon>Dikarya</taxon>
        <taxon>Ascomycota</taxon>
        <taxon>Pezizomycotina</taxon>
        <taxon>Eurotiomycetes</taxon>
        <taxon>Eurotiomycetidae</taxon>
        <taxon>Eurotiales</taxon>
        <taxon>Aspergillaceae</taxon>
        <taxon>Penicillium</taxon>
    </lineage>
</organism>
<keyword evidence="3" id="KW-0732">Signal</keyword>
<dbReference type="Pfam" id="PF00710">
    <property type="entry name" value="Asparaginase"/>
    <property type="match status" value="1"/>
</dbReference>
<evidence type="ECO:0000313" key="7">
    <source>
        <dbReference type="Proteomes" id="UP001149954"/>
    </source>
</evidence>
<dbReference type="InterPro" id="IPR037152">
    <property type="entry name" value="L-asparaginase_N_sf"/>
</dbReference>
<sequence>MGFSLQTLVVSALAITSHASPLIYSRTAHTCYTNSNGLAFNHFNSFLPKVTILATDRWRTIAGTNNDKTATAGYESDALGINSLLSEIPYFFNIANIAGKQRQQRRHLLFLLLSLTHKLRIEVCDDPTMSRAVITHGTDTLEESVFFIDATVNCGKPIGVTVAADNNSKDRRALVVLNDRIVSAFFATKTNAVQPNAKHVVDVSDVDAVPRVDILYAYADMQVDSIYSAVKNGVKGIVVAGEGAGGVSTGFASAINDIVAKHNIPVVLSHRTVNGEVPAADITGENAKTQIASGMFNPQKPRILLIVVG</sequence>
<feature type="domain" description="L-asparaginase N-terminal" evidence="4">
    <location>
        <begin position="60"/>
        <end position="162"/>
    </location>
</feature>
<evidence type="ECO:0000313" key="6">
    <source>
        <dbReference type="EMBL" id="KAJ5520283.1"/>
    </source>
</evidence>
<dbReference type="PIRSF" id="PIRSF500176">
    <property type="entry name" value="L_ASNase"/>
    <property type="match status" value="1"/>
</dbReference>
<dbReference type="InterPro" id="IPR006034">
    <property type="entry name" value="Asparaginase/glutaminase-like"/>
</dbReference>
<feature type="chain" id="PRO_5040902445" description="asparaginase" evidence="3">
    <location>
        <begin position="20"/>
        <end position="309"/>
    </location>
</feature>
<evidence type="ECO:0000256" key="1">
    <source>
        <dbReference type="ARBA" id="ARBA00012920"/>
    </source>
</evidence>
<dbReference type="InterPro" id="IPR036152">
    <property type="entry name" value="Asp/glu_Ase-like_sf"/>
</dbReference>
<feature type="signal peptide" evidence="3">
    <location>
        <begin position="1"/>
        <end position="19"/>
    </location>
</feature>
<dbReference type="Gene3D" id="3.40.50.1170">
    <property type="entry name" value="L-asparaginase, N-terminal domain"/>
    <property type="match status" value="1"/>
</dbReference>
<dbReference type="InterPro" id="IPR027473">
    <property type="entry name" value="L-asparaginase_C"/>
</dbReference>
<gene>
    <name evidence="6" type="ORF">N7463_000736</name>
</gene>
<dbReference type="PIRSF" id="PIRSF001220">
    <property type="entry name" value="L-ASNase_gatD"/>
    <property type="match status" value="1"/>
</dbReference>
<evidence type="ECO:0000259" key="4">
    <source>
        <dbReference type="Pfam" id="PF00710"/>
    </source>
</evidence>
<keyword evidence="7" id="KW-1185">Reference proteome</keyword>
<evidence type="ECO:0000256" key="2">
    <source>
        <dbReference type="PIRSR" id="PIRSR001220-1"/>
    </source>
</evidence>
<feature type="active site" description="O-isoaspartyl threonine intermediate" evidence="2">
    <location>
        <position position="60"/>
    </location>
</feature>
<name>A0A9W9Y6J1_9EURO</name>
<dbReference type="InterPro" id="IPR040919">
    <property type="entry name" value="Asparaginase_C"/>
</dbReference>
<dbReference type="InterPro" id="IPR027474">
    <property type="entry name" value="L-asparaginase_N"/>
</dbReference>
<dbReference type="FunFam" id="3.40.50.40:FF:000007">
    <property type="entry name" value="L-asparaginase"/>
    <property type="match status" value="1"/>
</dbReference>
<proteinExistence type="predicted"/>
<evidence type="ECO:0000259" key="5">
    <source>
        <dbReference type="Pfam" id="PF17763"/>
    </source>
</evidence>
<dbReference type="GO" id="GO:0004067">
    <property type="term" value="F:asparaginase activity"/>
    <property type="evidence" value="ECO:0007669"/>
    <property type="project" value="UniProtKB-UniRule"/>
</dbReference>
<dbReference type="OrthoDB" id="542841at2759"/>
<dbReference type="Gene3D" id="3.40.50.40">
    <property type="match status" value="1"/>
</dbReference>
<reference evidence="6" key="1">
    <citation type="submission" date="2022-12" db="EMBL/GenBank/DDBJ databases">
        <authorList>
            <person name="Petersen C."/>
        </authorList>
    </citation>
    <scope>NUCLEOTIDE SEQUENCE</scope>
    <source>
        <strain evidence="6">IBT 29495</strain>
    </source>
</reference>
<protein>
    <recommendedName>
        <fullName evidence="1">asparaginase</fullName>
        <ecNumber evidence="1">3.5.1.1</ecNumber>
    </recommendedName>
</protein>
<dbReference type="SMART" id="SM00870">
    <property type="entry name" value="Asparaginase"/>
    <property type="match status" value="1"/>
</dbReference>